<keyword evidence="1" id="KW-0732">Signal</keyword>
<dbReference type="Proteomes" id="UP000700596">
    <property type="component" value="Unassembled WGS sequence"/>
</dbReference>
<proteinExistence type="predicted"/>
<organism evidence="2 3">
    <name type="scientific">Dendryphion nanum</name>
    <dbReference type="NCBI Taxonomy" id="256645"/>
    <lineage>
        <taxon>Eukaryota</taxon>
        <taxon>Fungi</taxon>
        <taxon>Dikarya</taxon>
        <taxon>Ascomycota</taxon>
        <taxon>Pezizomycotina</taxon>
        <taxon>Dothideomycetes</taxon>
        <taxon>Pleosporomycetidae</taxon>
        <taxon>Pleosporales</taxon>
        <taxon>Torulaceae</taxon>
        <taxon>Dendryphion</taxon>
    </lineage>
</organism>
<accession>A0A9P9DLD5</accession>
<dbReference type="OrthoDB" id="3944128at2759"/>
<gene>
    <name evidence="2" type="ORF">B0J11DRAFT_589965</name>
</gene>
<name>A0A9P9DLD5_9PLEO</name>
<dbReference type="EMBL" id="JAGMWT010000010">
    <property type="protein sequence ID" value="KAH7121102.1"/>
    <property type="molecule type" value="Genomic_DNA"/>
</dbReference>
<evidence type="ECO:0000256" key="1">
    <source>
        <dbReference type="SAM" id="SignalP"/>
    </source>
</evidence>
<evidence type="ECO:0000313" key="3">
    <source>
        <dbReference type="Proteomes" id="UP000700596"/>
    </source>
</evidence>
<sequence length="474" mass="52168">MLLLMWESLLIVGFFSRWASCQTQSLTSQHPPVPAASFPALPSEFNDIPGSYQKCWTSFYDYSFTRNFLFTEFAKSSTRIVTTFNPPRTGISTYSGNAVEDCSTTLFGTTILCDNATRASSHQTNCRTRPTIGTVSWTEYQSDITTITPTWTSQFQKPSPTCKVASDLSPVCSRMFDAWRWHTAQWSSQKPVPTDITTRIYNAVPQCTPLTYTPSPSAQPLCRISASLYQAYHWPKPAPSGSAFCTSDATLPSKTLTIPNQPSTTVVSGHTLTSPSIYHFLKNVQVETYIGAAIQPGGLGPQARNIWAVSSFIPADKPLTVAQLESQLLTVSETCIGRELDYCSLHLNTGFRVHDISTVRSEIYRSHCVDKCFGEKGGVIYQTAYRPTIAIPVSDVMRQNGDIFRDCFWVLDDYSEGGWRTYYSSETAAVLVTSVASTAFVPIMTPTIGMIRTVSATPGATLVTAVRPSQTSSS</sequence>
<feature type="chain" id="PRO_5040179890" evidence="1">
    <location>
        <begin position="22"/>
        <end position="474"/>
    </location>
</feature>
<reference evidence="2" key="1">
    <citation type="journal article" date="2021" name="Nat. Commun.">
        <title>Genetic determinants of endophytism in the Arabidopsis root mycobiome.</title>
        <authorList>
            <person name="Mesny F."/>
            <person name="Miyauchi S."/>
            <person name="Thiergart T."/>
            <person name="Pickel B."/>
            <person name="Atanasova L."/>
            <person name="Karlsson M."/>
            <person name="Huettel B."/>
            <person name="Barry K.W."/>
            <person name="Haridas S."/>
            <person name="Chen C."/>
            <person name="Bauer D."/>
            <person name="Andreopoulos W."/>
            <person name="Pangilinan J."/>
            <person name="LaButti K."/>
            <person name="Riley R."/>
            <person name="Lipzen A."/>
            <person name="Clum A."/>
            <person name="Drula E."/>
            <person name="Henrissat B."/>
            <person name="Kohler A."/>
            <person name="Grigoriev I.V."/>
            <person name="Martin F.M."/>
            <person name="Hacquard S."/>
        </authorList>
    </citation>
    <scope>NUCLEOTIDE SEQUENCE</scope>
    <source>
        <strain evidence="2">MPI-CAGE-CH-0243</strain>
    </source>
</reference>
<comment type="caution">
    <text evidence="2">The sequence shown here is derived from an EMBL/GenBank/DDBJ whole genome shotgun (WGS) entry which is preliminary data.</text>
</comment>
<protein>
    <submittedName>
        <fullName evidence="2">Uncharacterized protein</fullName>
    </submittedName>
</protein>
<evidence type="ECO:0000313" key="2">
    <source>
        <dbReference type="EMBL" id="KAH7121102.1"/>
    </source>
</evidence>
<feature type="signal peptide" evidence="1">
    <location>
        <begin position="1"/>
        <end position="21"/>
    </location>
</feature>
<keyword evidence="3" id="KW-1185">Reference proteome</keyword>
<dbReference type="AlphaFoldDB" id="A0A9P9DLD5"/>